<feature type="transmembrane region" description="Helical" evidence="5">
    <location>
        <begin position="152"/>
        <end position="175"/>
    </location>
</feature>
<dbReference type="InterPro" id="IPR006603">
    <property type="entry name" value="PQ-loop_rpt"/>
</dbReference>
<feature type="transmembrane region" description="Helical" evidence="5">
    <location>
        <begin position="6"/>
        <end position="28"/>
    </location>
</feature>
<dbReference type="Proteomes" id="UP000799770">
    <property type="component" value="Unassembled WGS sequence"/>
</dbReference>
<reference evidence="6" key="1">
    <citation type="journal article" date="2020" name="Stud. Mycol.">
        <title>101 Dothideomycetes genomes: a test case for predicting lifestyles and emergence of pathogens.</title>
        <authorList>
            <person name="Haridas S."/>
            <person name="Albert R."/>
            <person name="Binder M."/>
            <person name="Bloem J."/>
            <person name="Labutti K."/>
            <person name="Salamov A."/>
            <person name="Andreopoulos B."/>
            <person name="Baker S."/>
            <person name="Barry K."/>
            <person name="Bills G."/>
            <person name="Bluhm B."/>
            <person name="Cannon C."/>
            <person name="Castanera R."/>
            <person name="Culley D."/>
            <person name="Daum C."/>
            <person name="Ezra D."/>
            <person name="Gonzalez J."/>
            <person name="Henrissat B."/>
            <person name="Kuo A."/>
            <person name="Liang C."/>
            <person name="Lipzen A."/>
            <person name="Lutzoni F."/>
            <person name="Magnuson J."/>
            <person name="Mondo S."/>
            <person name="Nolan M."/>
            <person name="Ohm R."/>
            <person name="Pangilinan J."/>
            <person name="Park H.-J."/>
            <person name="Ramirez L."/>
            <person name="Alfaro M."/>
            <person name="Sun H."/>
            <person name="Tritt A."/>
            <person name="Yoshinaga Y."/>
            <person name="Zwiers L.-H."/>
            <person name="Turgeon B."/>
            <person name="Goodwin S."/>
            <person name="Spatafora J."/>
            <person name="Crous P."/>
            <person name="Grigoriev I."/>
        </authorList>
    </citation>
    <scope>NUCLEOTIDE SEQUENCE</scope>
    <source>
        <strain evidence="6">CBS 627.86</strain>
    </source>
</reference>
<gene>
    <name evidence="6" type="ORF">BDV96DRAFT_339262</name>
</gene>
<proteinExistence type="predicted"/>
<evidence type="ECO:0000256" key="3">
    <source>
        <dbReference type="ARBA" id="ARBA00022989"/>
    </source>
</evidence>
<dbReference type="GO" id="GO:0016020">
    <property type="term" value="C:membrane"/>
    <property type="evidence" value="ECO:0007669"/>
    <property type="project" value="UniProtKB-SubCell"/>
</dbReference>
<evidence type="ECO:0000256" key="5">
    <source>
        <dbReference type="SAM" id="Phobius"/>
    </source>
</evidence>
<organism evidence="6 7">
    <name type="scientific">Lophiotrema nucula</name>
    <dbReference type="NCBI Taxonomy" id="690887"/>
    <lineage>
        <taxon>Eukaryota</taxon>
        <taxon>Fungi</taxon>
        <taxon>Dikarya</taxon>
        <taxon>Ascomycota</taxon>
        <taxon>Pezizomycotina</taxon>
        <taxon>Dothideomycetes</taxon>
        <taxon>Pleosporomycetidae</taxon>
        <taxon>Pleosporales</taxon>
        <taxon>Lophiotremataceae</taxon>
        <taxon>Lophiotrema</taxon>
    </lineage>
</organism>
<keyword evidence="3 5" id="KW-1133">Transmembrane helix</keyword>
<feature type="transmembrane region" description="Helical" evidence="5">
    <location>
        <begin position="230"/>
        <end position="257"/>
    </location>
</feature>
<evidence type="ECO:0000313" key="7">
    <source>
        <dbReference type="Proteomes" id="UP000799770"/>
    </source>
</evidence>
<keyword evidence="4 5" id="KW-0472">Membrane</keyword>
<dbReference type="EMBL" id="ML977367">
    <property type="protein sequence ID" value="KAF2106050.1"/>
    <property type="molecule type" value="Genomic_DNA"/>
</dbReference>
<dbReference type="Pfam" id="PF04193">
    <property type="entry name" value="PQ-loop"/>
    <property type="match status" value="1"/>
</dbReference>
<dbReference type="OrthoDB" id="5139341at2759"/>
<name>A0A6A5YGJ2_9PLEO</name>
<protein>
    <submittedName>
        <fullName evidence="6">Uncharacterized protein</fullName>
    </submittedName>
</protein>
<feature type="transmembrane region" description="Helical" evidence="5">
    <location>
        <begin position="114"/>
        <end position="132"/>
    </location>
</feature>
<sequence>MEASTAAAIQIALIVLSAASFWPQYCRILTLQQSVGISPYYVLLNLISATEQLALGLYLAMSHEVDDDGMVRFPLPWGRWLNLAHFAVVCICQLVLIIMCLLFPSHHPWTNRTVVVAIYVGFALVSLGPVILELLPPPQSDPLGGRRWFSAFVAVLHVYLLGPVVTLLAFVALFPQIREIRTRPGPSVLSPLGLAIQALLFAVVALSWLVRMVLPIPLESIPWDRLLHVLVVWYQLVGWAAVDNFAYAFVQTVLWVVEKAHRMLLLHGDETAPLIDASAAG</sequence>
<evidence type="ECO:0000313" key="6">
    <source>
        <dbReference type="EMBL" id="KAF2106050.1"/>
    </source>
</evidence>
<comment type="subcellular location">
    <subcellularLocation>
        <location evidence="1">Membrane</location>
        <topology evidence="1">Multi-pass membrane protein</topology>
    </subcellularLocation>
</comment>
<feature type="transmembrane region" description="Helical" evidence="5">
    <location>
        <begin position="187"/>
        <end position="210"/>
    </location>
</feature>
<dbReference type="AlphaFoldDB" id="A0A6A5YGJ2"/>
<evidence type="ECO:0000256" key="1">
    <source>
        <dbReference type="ARBA" id="ARBA00004141"/>
    </source>
</evidence>
<accession>A0A6A5YGJ2</accession>
<feature type="transmembrane region" description="Helical" evidence="5">
    <location>
        <begin position="80"/>
        <end position="102"/>
    </location>
</feature>
<evidence type="ECO:0000256" key="2">
    <source>
        <dbReference type="ARBA" id="ARBA00022692"/>
    </source>
</evidence>
<feature type="transmembrane region" description="Helical" evidence="5">
    <location>
        <begin position="40"/>
        <end position="60"/>
    </location>
</feature>
<keyword evidence="7" id="KW-1185">Reference proteome</keyword>
<evidence type="ECO:0000256" key="4">
    <source>
        <dbReference type="ARBA" id="ARBA00023136"/>
    </source>
</evidence>
<keyword evidence="2 5" id="KW-0812">Transmembrane</keyword>